<feature type="domain" description="DUF4456" evidence="3">
    <location>
        <begin position="1351"/>
        <end position="1555"/>
    </location>
</feature>
<evidence type="ECO:0000259" key="3">
    <source>
        <dbReference type="Pfam" id="PF14644"/>
    </source>
</evidence>
<evidence type="ECO:0000259" key="2">
    <source>
        <dbReference type="Pfam" id="PF14643"/>
    </source>
</evidence>
<dbReference type="CTD" id="100499483"/>
<dbReference type="PANTHER" id="PTHR21444:SF14">
    <property type="entry name" value="COILED-COIL DOMAIN-CONTAINING PROTEIN 180"/>
    <property type="match status" value="1"/>
</dbReference>
<dbReference type="InterPro" id="IPR027914">
    <property type="entry name" value="DUF4456"/>
</dbReference>
<dbReference type="Pfam" id="PF14643">
    <property type="entry name" value="DUF4455"/>
    <property type="match status" value="1"/>
</dbReference>
<feature type="compositionally biased region" description="Polar residues" evidence="1">
    <location>
        <begin position="754"/>
        <end position="770"/>
    </location>
</feature>
<proteinExistence type="predicted"/>
<feature type="domain" description="DUF4455" evidence="2">
    <location>
        <begin position="206"/>
        <end position="670"/>
    </location>
</feature>
<dbReference type="KEGG" id="pcw:110205391"/>
<dbReference type="PANTHER" id="PTHR21444">
    <property type="entry name" value="COILED-COIL DOMAIN-CONTAINING PROTEIN 180"/>
    <property type="match status" value="1"/>
</dbReference>
<organism evidence="4 5">
    <name type="scientific">Phascolarctos cinereus</name>
    <name type="common">Koala</name>
    <dbReference type="NCBI Taxonomy" id="38626"/>
    <lineage>
        <taxon>Eukaryota</taxon>
        <taxon>Metazoa</taxon>
        <taxon>Chordata</taxon>
        <taxon>Craniata</taxon>
        <taxon>Vertebrata</taxon>
        <taxon>Euteleostomi</taxon>
        <taxon>Mammalia</taxon>
        <taxon>Metatheria</taxon>
        <taxon>Diprotodontia</taxon>
        <taxon>Phascolarctidae</taxon>
        <taxon>Phascolarctos</taxon>
    </lineage>
</organism>
<name>A0A6P5JXX6_PHACI</name>
<evidence type="ECO:0000313" key="5">
    <source>
        <dbReference type="RefSeq" id="XP_020837651.1"/>
    </source>
</evidence>
<dbReference type="Proteomes" id="UP000515140">
    <property type="component" value="Unplaced"/>
</dbReference>
<dbReference type="InterPro" id="IPR028089">
    <property type="entry name" value="DUF4455"/>
</dbReference>
<evidence type="ECO:0000313" key="4">
    <source>
        <dbReference type="Proteomes" id="UP000515140"/>
    </source>
</evidence>
<protein>
    <submittedName>
        <fullName evidence="5">Coiled-coil domain-containing protein 180 isoform X1</fullName>
    </submittedName>
</protein>
<dbReference type="GeneID" id="110205391"/>
<sequence length="1664" mass="194428">MVRTRSNLPGPPVPSPRISTGCSLPSILLDPMPSEVSLSRKSSFYSETWAETLKTVSFWGRKRSLPENPPPRSSSLLGKMKTVQSGKVYRQIFNNEVQLLRSLANSRKKAVEHAGSLKSGKIPLIRNSEIPTGQLLSPRQRKWAQALPNDKSVENPVLYREIQTAIIEKTRETEDVIAAREVRGLSDFIVPEKIDSDIIQRLDNRKRRVCEVNLRNLQKEISQIGMEMECLIKEPGEELLTKLSENDESVDILFKEIEDNIELETFKIQHLCELWDKLSKQFINRRKWIKDFDKSLKKLEACRAEKLGEVLKKYMEILKNNAYLLYPDVERLIHKEAMIINQALLGNQRAIAKLFINLMESNLKQEISSHHKWQDLMKFWKNMKKESMIQNFREFMESEKIQHPPSVKIEMDAMIKELERLNQKRIRILNSFSDILPPAYTRDSLDQWYASLQSSNKAVDYCIAESMKKIRLRNEENWQECLDFVEQCKKQLLDWKVFPLEEIEYSISHSFFQLIGNLQSQVESELEMMSKALGEAARQTEVQIQDLFTYLQTTLHLWEVHRNHLTQEEINLEKRLEQYRYKHNYEIELKETCLDIVLDQMRQQNSEDVLMRYLDKAYFLLFDIKKKYKNFHDDLINEVKGYPFSILKVLQDYSISLSRYFYVREIYEQNMDGEVIIRFREPAEVLEESPSHLKDIIKKVFNLRKESKIPPPESGEMTPLSKSKSNANFPTEEAKEIQECPASEMEEDAKSSKDTVVSEETQTFKESLSQEPGETETPGESSTEAREHLEDWTKDQIQESLEVLPFYEVQPGTISEEENIIESSDEGFESFVTSSGNKYLVFSLSEEAESKLLHTTLSDASLDDTSQNTAACLEHVILPSQLFSRFKKQIRCEFFECLEKWFGQSLTNSKIIVAAKIEELDSELVLRLHLHKPRIKYIKTDIHNVRAAELLFHQERLNRHCAGILDTLKKERILFYKFQEEQNTKNKNFWNWMTNIEQAFLNSTTSRNLTLFSSSLHRELLSYVDVMQVSIRGFRQYLEENMEKLQFANMDFLKKCRLFSEGGNFSPDELTAFCSRLEKESLRIEFVERFIMLKMEKMESEYIEQASEVINKFESKFHNLSVDLIFIEKIQRFLTNLQVNIKAEVSKSNFQTQTLNNALEELRHKISICGQEFGDQKTVSAKDLFGFSRQVVEKLNQRIQYLNCHSDNQGLGASTEKETLIFVSVAISDEENKTEMGKDMLFQPSRMGKSMLDDVAVDIIKNILQLPEQRRDREHGTKGKGKRIRRRTESIITTLKKVTSTASSGSLLNGLRYSRPNRQDKKYQVFGEKPARSDHFKGIIHLLLWEGNDTLLSVAEDFYRKEKHAATRPDYMQDTFDQCAEVFGKKLIDYENQTEEYHNACLIELREQLMELEEQLPHVVHLIMESFFQRHWKSLQSSQAEIQGHFKEQLDQWMKMRDENNQQLHPDLGHPNNSTVMDSLCQREEKRQKDQDTGILAISDKLEECAKKSARKFISSLTLLTEKFLQQLDEIPTVEDIQEAKMEPLRQKSSVLIHRKVAGLPLEDEREKPQVERGYKKWPGIIPTSFTITNKIHIRPTPPMITTKSTLGHQAVVEARDTIYLRYLEELQLDLNKIKEEKDIQLTKAERWKGWWNLSVNTIKSLYP</sequence>
<dbReference type="RefSeq" id="XP_020837651.1">
    <property type="nucleotide sequence ID" value="XM_020981992.1"/>
</dbReference>
<dbReference type="FunCoup" id="A0A6P5JXX6">
    <property type="interactions" value="112"/>
</dbReference>
<accession>A0A6P5JXX6</accession>
<dbReference type="Pfam" id="PF14644">
    <property type="entry name" value="DUF4456"/>
    <property type="match status" value="1"/>
</dbReference>
<evidence type="ECO:0000256" key="1">
    <source>
        <dbReference type="SAM" id="MobiDB-lite"/>
    </source>
</evidence>
<dbReference type="InParanoid" id="A0A6P5JXX6"/>
<keyword evidence="4" id="KW-1185">Reference proteome</keyword>
<feature type="compositionally biased region" description="Polar residues" evidence="1">
    <location>
        <begin position="720"/>
        <end position="729"/>
    </location>
</feature>
<feature type="region of interest" description="Disordered" evidence="1">
    <location>
        <begin position="707"/>
        <end position="788"/>
    </location>
</feature>
<gene>
    <name evidence="5" type="primary">CCDC180</name>
</gene>
<feature type="compositionally biased region" description="Low complexity" evidence="1">
    <location>
        <begin position="771"/>
        <end position="782"/>
    </location>
</feature>
<feature type="region of interest" description="Disordered" evidence="1">
    <location>
        <begin position="1"/>
        <end position="20"/>
    </location>
</feature>
<reference evidence="5" key="1">
    <citation type="submission" date="2025-08" db="UniProtKB">
        <authorList>
            <consortium name="RefSeq"/>
        </authorList>
    </citation>
    <scope>IDENTIFICATION</scope>
    <source>
        <tissue evidence="5">Spleen</tissue>
    </source>
</reference>